<evidence type="ECO:0000259" key="3">
    <source>
        <dbReference type="PROSITE" id="PS50009"/>
    </source>
</evidence>
<keyword evidence="1 2" id="KW-0344">Guanine-nucleotide releasing factor</keyword>
<protein>
    <submittedName>
        <fullName evidence="5">Uncharacterized protein</fullName>
    </submittedName>
</protein>
<reference evidence="5" key="1">
    <citation type="submission" date="2020-05" db="EMBL/GenBank/DDBJ databases">
        <title>Mycena genomes resolve the evolution of fungal bioluminescence.</title>
        <authorList>
            <person name="Tsai I.J."/>
        </authorList>
    </citation>
    <scope>NUCLEOTIDE SEQUENCE</scope>
    <source>
        <strain evidence="5">160909Yilan</strain>
    </source>
</reference>
<feature type="domain" description="N-terminal Ras-GEF" evidence="4">
    <location>
        <begin position="1"/>
        <end position="116"/>
    </location>
</feature>
<dbReference type="GO" id="GO:0007265">
    <property type="term" value="P:Ras protein signal transduction"/>
    <property type="evidence" value="ECO:0007669"/>
    <property type="project" value="TreeGrafter"/>
</dbReference>
<dbReference type="GO" id="GO:0005886">
    <property type="term" value="C:plasma membrane"/>
    <property type="evidence" value="ECO:0007669"/>
    <property type="project" value="TreeGrafter"/>
</dbReference>
<proteinExistence type="predicted"/>
<dbReference type="InterPro" id="IPR008937">
    <property type="entry name" value="Ras-like_GEF"/>
</dbReference>
<dbReference type="SMART" id="SM00147">
    <property type="entry name" value="RasGEF"/>
    <property type="match status" value="1"/>
</dbReference>
<dbReference type="SUPFAM" id="SSF48366">
    <property type="entry name" value="Ras GEF"/>
    <property type="match status" value="1"/>
</dbReference>
<dbReference type="PANTHER" id="PTHR23113">
    <property type="entry name" value="GUANINE NUCLEOTIDE EXCHANGE FACTOR"/>
    <property type="match status" value="1"/>
</dbReference>
<dbReference type="GO" id="GO:0005085">
    <property type="term" value="F:guanyl-nucleotide exchange factor activity"/>
    <property type="evidence" value="ECO:0007669"/>
    <property type="project" value="UniProtKB-KW"/>
</dbReference>
<sequence>MCSLPPSPTDPSFNKSFLMTFKSFTTADELFDLLVQRFWIQPPLRMNVVEREEWIRLKQRVIQARVLNIFKAFIVDDDVYKAEIGILHRIKDFIAMEEVAKFPAAKQLSTLIERARHGDSMLKKVAVSQGVPPSPLVPKSSKKLKLLDIEPLELARQLTINDSRLYQRIRPSDCLQRIWDQGTVNIDNITAFTQTSSKISLWVVESILEKEDWRRRAGIVEQFISVADHCRTLNNFSSLAAITAGLDALPIRRLTRTWAQVSPRFMAQLDVCKMVISSSKGFLNYRKMLKSAIPPCVPWIGIFLSTLQYIADGFSDNLPPRKTKEDAGSGFDLVNFKKRQEASEVIHEIRRWQAPFNLHVIPSVQAYIEDCLNSVSDTPDPAERFEAISLALEPRQLAEEKMA</sequence>
<evidence type="ECO:0000259" key="4">
    <source>
        <dbReference type="PROSITE" id="PS50212"/>
    </source>
</evidence>
<evidence type="ECO:0000313" key="6">
    <source>
        <dbReference type="Proteomes" id="UP000623467"/>
    </source>
</evidence>
<dbReference type="EMBL" id="JACAZH010000019">
    <property type="protein sequence ID" value="KAF7346094.1"/>
    <property type="molecule type" value="Genomic_DNA"/>
</dbReference>
<keyword evidence="6" id="KW-1185">Reference proteome</keyword>
<dbReference type="PROSITE" id="PS50009">
    <property type="entry name" value="RASGEF_CAT"/>
    <property type="match status" value="1"/>
</dbReference>
<comment type="caution">
    <text evidence="5">The sequence shown here is derived from an EMBL/GenBank/DDBJ whole genome shotgun (WGS) entry which is preliminary data.</text>
</comment>
<dbReference type="InterPro" id="IPR036964">
    <property type="entry name" value="RASGEF_cat_dom_sf"/>
</dbReference>
<dbReference type="InterPro" id="IPR023578">
    <property type="entry name" value="Ras_GEF_dom_sf"/>
</dbReference>
<dbReference type="Pfam" id="PF00618">
    <property type="entry name" value="RasGEF_N"/>
    <property type="match status" value="1"/>
</dbReference>
<dbReference type="Pfam" id="PF00617">
    <property type="entry name" value="RasGEF"/>
    <property type="match status" value="1"/>
</dbReference>
<evidence type="ECO:0000256" key="1">
    <source>
        <dbReference type="ARBA" id="ARBA00022658"/>
    </source>
</evidence>
<feature type="domain" description="Ras-GEF" evidence="3">
    <location>
        <begin position="150"/>
        <end position="395"/>
    </location>
</feature>
<evidence type="ECO:0000256" key="2">
    <source>
        <dbReference type="PROSITE-ProRule" id="PRU00168"/>
    </source>
</evidence>
<name>A0A8H6XST9_9AGAR</name>
<dbReference type="InterPro" id="IPR000651">
    <property type="entry name" value="Ras-like_Gua-exchang_fac_N"/>
</dbReference>
<dbReference type="CDD" id="cd06224">
    <property type="entry name" value="REM"/>
    <property type="match status" value="1"/>
</dbReference>
<dbReference type="Gene3D" id="1.10.840.10">
    <property type="entry name" value="Ras guanine-nucleotide exchange factors catalytic domain"/>
    <property type="match status" value="1"/>
</dbReference>
<dbReference type="OrthoDB" id="546434at2759"/>
<dbReference type="CDD" id="cd00155">
    <property type="entry name" value="RasGEF"/>
    <property type="match status" value="1"/>
</dbReference>
<dbReference type="Proteomes" id="UP000623467">
    <property type="component" value="Unassembled WGS sequence"/>
</dbReference>
<dbReference type="PROSITE" id="PS50212">
    <property type="entry name" value="RASGEF_NTER"/>
    <property type="match status" value="1"/>
</dbReference>
<dbReference type="InterPro" id="IPR001895">
    <property type="entry name" value="RASGEF_cat_dom"/>
</dbReference>
<dbReference type="Gene3D" id="1.20.870.10">
    <property type="entry name" value="Son of sevenless (SoS) protein Chain: S domain 1"/>
    <property type="match status" value="1"/>
</dbReference>
<dbReference type="PANTHER" id="PTHR23113:SF368">
    <property type="entry name" value="CELL DIVISION CONTROL PROTEIN 25"/>
    <property type="match status" value="1"/>
</dbReference>
<dbReference type="AlphaFoldDB" id="A0A8H6XST9"/>
<organism evidence="5 6">
    <name type="scientific">Mycena sanguinolenta</name>
    <dbReference type="NCBI Taxonomy" id="230812"/>
    <lineage>
        <taxon>Eukaryota</taxon>
        <taxon>Fungi</taxon>
        <taxon>Dikarya</taxon>
        <taxon>Basidiomycota</taxon>
        <taxon>Agaricomycotina</taxon>
        <taxon>Agaricomycetes</taxon>
        <taxon>Agaricomycetidae</taxon>
        <taxon>Agaricales</taxon>
        <taxon>Marasmiineae</taxon>
        <taxon>Mycenaceae</taxon>
        <taxon>Mycena</taxon>
    </lineage>
</organism>
<gene>
    <name evidence="5" type="ORF">MSAN_01835800</name>
</gene>
<evidence type="ECO:0000313" key="5">
    <source>
        <dbReference type="EMBL" id="KAF7346094.1"/>
    </source>
</evidence>
<accession>A0A8H6XST9</accession>